<proteinExistence type="predicted"/>
<dbReference type="Proteomes" id="UP000887458">
    <property type="component" value="Unassembled WGS sequence"/>
</dbReference>
<accession>A0ABQ8JSE8</accession>
<dbReference type="EMBL" id="NJHN03000021">
    <property type="protein sequence ID" value="KAH9425216.1"/>
    <property type="molecule type" value="Genomic_DNA"/>
</dbReference>
<evidence type="ECO:0000313" key="2">
    <source>
        <dbReference type="Proteomes" id="UP000887458"/>
    </source>
</evidence>
<comment type="caution">
    <text evidence="1">The sequence shown here is derived from an EMBL/GenBank/DDBJ whole genome shotgun (WGS) entry which is preliminary data.</text>
</comment>
<protein>
    <submittedName>
        <fullName evidence="1">Uncharacterized protein</fullName>
    </submittedName>
</protein>
<gene>
    <name evidence="1" type="ORF">DERP_013447</name>
</gene>
<evidence type="ECO:0000313" key="1">
    <source>
        <dbReference type="EMBL" id="KAH9425216.1"/>
    </source>
</evidence>
<reference evidence="1 2" key="2">
    <citation type="journal article" date="2022" name="Mol. Biol. Evol.">
        <title>Comparative Genomics Reveals Insights into the Divergent Evolution of Astigmatic Mites and Household Pest Adaptations.</title>
        <authorList>
            <person name="Xiong Q."/>
            <person name="Wan A.T."/>
            <person name="Liu X."/>
            <person name="Fung C.S."/>
            <person name="Xiao X."/>
            <person name="Malainual N."/>
            <person name="Hou J."/>
            <person name="Wang L."/>
            <person name="Wang M."/>
            <person name="Yang K.Y."/>
            <person name="Cui Y."/>
            <person name="Leung E.L."/>
            <person name="Nong W."/>
            <person name="Shin S.K."/>
            <person name="Au S.W."/>
            <person name="Jeong K.Y."/>
            <person name="Chew F.T."/>
            <person name="Hui J.H."/>
            <person name="Leung T.F."/>
            <person name="Tungtrongchitr A."/>
            <person name="Zhong N."/>
            <person name="Liu Z."/>
            <person name="Tsui S.K."/>
        </authorList>
    </citation>
    <scope>NUCLEOTIDE SEQUENCE [LARGE SCALE GENOMIC DNA]</scope>
    <source>
        <strain evidence="1">Derp</strain>
    </source>
</reference>
<keyword evidence="2" id="KW-1185">Reference proteome</keyword>
<reference evidence="1 2" key="1">
    <citation type="journal article" date="2018" name="J. Allergy Clin. Immunol.">
        <title>High-quality assembly of Dermatophagoides pteronyssinus genome and transcriptome reveals a wide range of novel allergens.</title>
        <authorList>
            <person name="Liu X.Y."/>
            <person name="Yang K.Y."/>
            <person name="Wang M.Q."/>
            <person name="Kwok J.S."/>
            <person name="Zeng X."/>
            <person name="Yang Z."/>
            <person name="Xiao X.J."/>
            <person name="Lau C.P."/>
            <person name="Li Y."/>
            <person name="Huang Z.M."/>
            <person name="Ba J.G."/>
            <person name="Yim A.K."/>
            <person name="Ouyang C.Y."/>
            <person name="Ngai S.M."/>
            <person name="Chan T.F."/>
            <person name="Leung E.L."/>
            <person name="Liu L."/>
            <person name="Liu Z.G."/>
            <person name="Tsui S.K."/>
        </authorList>
    </citation>
    <scope>NUCLEOTIDE SEQUENCE [LARGE SCALE GENOMIC DNA]</scope>
    <source>
        <strain evidence="1">Derp</strain>
    </source>
</reference>
<organism evidence="1 2">
    <name type="scientific">Dermatophagoides pteronyssinus</name>
    <name type="common">European house dust mite</name>
    <dbReference type="NCBI Taxonomy" id="6956"/>
    <lineage>
        <taxon>Eukaryota</taxon>
        <taxon>Metazoa</taxon>
        <taxon>Ecdysozoa</taxon>
        <taxon>Arthropoda</taxon>
        <taxon>Chelicerata</taxon>
        <taxon>Arachnida</taxon>
        <taxon>Acari</taxon>
        <taxon>Acariformes</taxon>
        <taxon>Sarcoptiformes</taxon>
        <taxon>Astigmata</taxon>
        <taxon>Psoroptidia</taxon>
        <taxon>Analgoidea</taxon>
        <taxon>Pyroglyphidae</taxon>
        <taxon>Dermatophagoidinae</taxon>
        <taxon>Dermatophagoides</taxon>
    </lineage>
</organism>
<sequence>MILYPEYLEKRVTCIWSNKSLKESFSKMSNIIIQFEFKLIISHFFHNNHVLFIIFTFQMNE</sequence>
<name>A0ABQ8JSE8_DERPT</name>